<accession>A0A1J4JAJ0</accession>
<gene>
    <name evidence="2" type="ORF">TRFO_11071</name>
</gene>
<proteinExistence type="predicted"/>
<dbReference type="RefSeq" id="XP_068347598.1">
    <property type="nucleotide sequence ID" value="XM_068495821.1"/>
</dbReference>
<protein>
    <submittedName>
        <fullName evidence="2">Uncharacterized protein</fullName>
    </submittedName>
</protein>
<reference evidence="2" key="1">
    <citation type="submission" date="2016-10" db="EMBL/GenBank/DDBJ databases">
        <authorList>
            <person name="Benchimol M."/>
            <person name="Almeida L.G."/>
            <person name="Vasconcelos A.T."/>
            <person name="Perreira-Neves A."/>
            <person name="Rosa I.A."/>
            <person name="Tasca T."/>
            <person name="Bogo M.R."/>
            <person name="de Souza W."/>
        </authorList>
    </citation>
    <scope>NUCLEOTIDE SEQUENCE [LARGE SCALE GENOMIC DNA]</scope>
    <source>
        <strain evidence="2">K</strain>
    </source>
</reference>
<sequence>MEDSSQEAIEPQALINTTIEISNDILFNIEKSNLSKEQISELIEIYQQFNERLIAFKEGNCCHVDKPPNRPENPSKNISKGKKQKKATKSSGKKKTQFTSNNVLAKESDTDESDQDNHHQNNSFVPSKDKQDNLIRSKSQPGGTSKPGNAQKQFRAANSKNKSKTLSSSVIFLVDEDDDI</sequence>
<name>A0A1J4JAJ0_9EUKA</name>
<feature type="region of interest" description="Disordered" evidence="1">
    <location>
        <begin position="64"/>
        <end position="180"/>
    </location>
</feature>
<keyword evidence="3" id="KW-1185">Reference proteome</keyword>
<evidence type="ECO:0000313" key="3">
    <source>
        <dbReference type="Proteomes" id="UP000179807"/>
    </source>
</evidence>
<dbReference type="AlphaFoldDB" id="A0A1J4JAJ0"/>
<dbReference type="VEuPathDB" id="TrichDB:TRFO_11071"/>
<dbReference type="EMBL" id="MLAK01001315">
    <property type="protein sequence ID" value="OHS94461.1"/>
    <property type="molecule type" value="Genomic_DNA"/>
</dbReference>
<feature type="compositionally biased region" description="Polar residues" evidence="1">
    <location>
        <begin position="136"/>
        <end position="152"/>
    </location>
</feature>
<dbReference type="GeneID" id="94830525"/>
<comment type="caution">
    <text evidence="2">The sequence shown here is derived from an EMBL/GenBank/DDBJ whole genome shotgun (WGS) entry which is preliminary data.</text>
</comment>
<feature type="compositionally biased region" description="Basic residues" evidence="1">
    <location>
        <begin position="79"/>
        <end position="96"/>
    </location>
</feature>
<evidence type="ECO:0000256" key="1">
    <source>
        <dbReference type="SAM" id="MobiDB-lite"/>
    </source>
</evidence>
<organism evidence="2 3">
    <name type="scientific">Tritrichomonas foetus</name>
    <dbReference type="NCBI Taxonomy" id="1144522"/>
    <lineage>
        <taxon>Eukaryota</taxon>
        <taxon>Metamonada</taxon>
        <taxon>Parabasalia</taxon>
        <taxon>Tritrichomonadida</taxon>
        <taxon>Tritrichomonadidae</taxon>
        <taxon>Tritrichomonas</taxon>
    </lineage>
</organism>
<feature type="compositionally biased region" description="Low complexity" evidence="1">
    <location>
        <begin position="158"/>
        <end position="169"/>
    </location>
</feature>
<evidence type="ECO:0000313" key="2">
    <source>
        <dbReference type="EMBL" id="OHS94461.1"/>
    </source>
</evidence>
<dbReference type="Proteomes" id="UP000179807">
    <property type="component" value="Unassembled WGS sequence"/>
</dbReference>